<protein>
    <submittedName>
        <fullName evidence="1">Uncharacterized protein</fullName>
    </submittedName>
</protein>
<sequence>MSIQLDQTLDCNARTFQAGEDASAREWEPNAITNVQLKNTVERTRSTVRFGAETRVMNVKSSECGCRAEHTRTKTVRASW</sequence>
<accession>M4BG17</accession>
<dbReference type="Proteomes" id="UP000011713">
    <property type="component" value="Unassembled WGS sequence"/>
</dbReference>
<evidence type="ECO:0000313" key="1">
    <source>
        <dbReference type="EnsemblProtists" id="HpaP805238"/>
    </source>
</evidence>
<organism evidence="1 2">
    <name type="scientific">Hyaloperonospora arabidopsidis (strain Emoy2)</name>
    <name type="common">Downy mildew agent</name>
    <name type="synonym">Peronospora arabidopsidis</name>
    <dbReference type="NCBI Taxonomy" id="559515"/>
    <lineage>
        <taxon>Eukaryota</taxon>
        <taxon>Sar</taxon>
        <taxon>Stramenopiles</taxon>
        <taxon>Oomycota</taxon>
        <taxon>Peronosporomycetes</taxon>
        <taxon>Peronosporales</taxon>
        <taxon>Peronosporaceae</taxon>
        <taxon>Hyaloperonospora</taxon>
    </lineage>
</organism>
<dbReference type="EMBL" id="JH598219">
    <property type="status" value="NOT_ANNOTATED_CDS"/>
    <property type="molecule type" value="Genomic_DNA"/>
</dbReference>
<dbReference type="VEuPathDB" id="FungiDB:HpaG805238"/>
<dbReference type="HOGENOM" id="CLU_2594919_0_0_1"/>
<dbReference type="AlphaFoldDB" id="M4BG17"/>
<dbReference type="EnsemblProtists" id="HpaT805238">
    <property type="protein sequence ID" value="HpaP805238"/>
    <property type="gene ID" value="HpaG805238"/>
</dbReference>
<name>M4BG17_HYAAE</name>
<reference evidence="1" key="2">
    <citation type="submission" date="2015-06" db="UniProtKB">
        <authorList>
            <consortium name="EnsemblProtists"/>
        </authorList>
    </citation>
    <scope>IDENTIFICATION</scope>
    <source>
        <strain evidence="1">Emoy2</strain>
    </source>
</reference>
<reference evidence="2" key="1">
    <citation type="journal article" date="2010" name="Science">
        <title>Signatures of adaptation to obligate biotrophy in the Hyaloperonospora arabidopsidis genome.</title>
        <authorList>
            <person name="Baxter L."/>
            <person name="Tripathy S."/>
            <person name="Ishaque N."/>
            <person name="Boot N."/>
            <person name="Cabral A."/>
            <person name="Kemen E."/>
            <person name="Thines M."/>
            <person name="Ah-Fong A."/>
            <person name="Anderson R."/>
            <person name="Badejoko W."/>
            <person name="Bittner-Eddy P."/>
            <person name="Boore J.L."/>
            <person name="Chibucos M.C."/>
            <person name="Coates M."/>
            <person name="Dehal P."/>
            <person name="Delehaunty K."/>
            <person name="Dong S."/>
            <person name="Downton P."/>
            <person name="Dumas B."/>
            <person name="Fabro G."/>
            <person name="Fronick C."/>
            <person name="Fuerstenberg S.I."/>
            <person name="Fulton L."/>
            <person name="Gaulin E."/>
            <person name="Govers F."/>
            <person name="Hughes L."/>
            <person name="Humphray S."/>
            <person name="Jiang R.H."/>
            <person name="Judelson H."/>
            <person name="Kamoun S."/>
            <person name="Kyung K."/>
            <person name="Meijer H."/>
            <person name="Minx P."/>
            <person name="Morris P."/>
            <person name="Nelson J."/>
            <person name="Phuntumart V."/>
            <person name="Qutob D."/>
            <person name="Rehmany A."/>
            <person name="Rougon-Cardoso A."/>
            <person name="Ryden P."/>
            <person name="Torto-Alalibo T."/>
            <person name="Studholme D."/>
            <person name="Wang Y."/>
            <person name="Win J."/>
            <person name="Wood J."/>
            <person name="Clifton S.W."/>
            <person name="Rogers J."/>
            <person name="Van den Ackerveken G."/>
            <person name="Jones J.D."/>
            <person name="McDowell J.M."/>
            <person name="Beynon J."/>
            <person name="Tyler B.M."/>
        </authorList>
    </citation>
    <scope>NUCLEOTIDE SEQUENCE [LARGE SCALE GENOMIC DNA]</scope>
    <source>
        <strain evidence="2">Emoy2</strain>
    </source>
</reference>
<evidence type="ECO:0000313" key="2">
    <source>
        <dbReference type="Proteomes" id="UP000011713"/>
    </source>
</evidence>
<dbReference type="InParanoid" id="M4BG17"/>
<keyword evidence="2" id="KW-1185">Reference proteome</keyword>
<proteinExistence type="predicted"/>